<name>A0ACA9RPW3_9GLOM</name>
<proteinExistence type="predicted"/>
<comment type="caution">
    <text evidence="1">The sequence shown here is derived from an EMBL/GenBank/DDBJ whole genome shotgun (WGS) entry which is preliminary data.</text>
</comment>
<evidence type="ECO:0000313" key="1">
    <source>
        <dbReference type="EMBL" id="CAG8802775.1"/>
    </source>
</evidence>
<sequence length="257" mass="29289">SMQSREFIDENEETCSQAFEKQMLFFELCDTGIGIDSKYLQHVWESFSQADMSITKAKDGAGLGLSICKSLVEINGGQIKAESELGKGSKFSFTWNIELLSTTSLPRESQFNEQIRYVFPRALRKKRILIIHSVESVRNSLLKYLKTVEIVDAFDTFDKGIEAAKTYKELYQRTYDMVFISLYENNKEEVINAVLELKQLEINRNNLAIIFIVFTSDEGTKLAGELIGIVSGTAFAIYAPITWTKLINQFKHMQIIS</sequence>
<reference evidence="1" key="1">
    <citation type="submission" date="2021-06" db="EMBL/GenBank/DDBJ databases">
        <authorList>
            <person name="Kallberg Y."/>
            <person name="Tangrot J."/>
            <person name="Rosling A."/>
        </authorList>
    </citation>
    <scope>NUCLEOTIDE SEQUENCE</scope>
    <source>
        <strain evidence="1">MA461A</strain>
    </source>
</reference>
<protein>
    <submittedName>
        <fullName evidence="1">24416_t:CDS:1</fullName>
    </submittedName>
</protein>
<dbReference type="Proteomes" id="UP000789920">
    <property type="component" value="Unassembled WGS sequence"/>
</dbReference>
<dbReference type="EMBL" id="CAJVQC010062564">
    <property type="protein sequence ID" value="CAG8802775.1"/>
    <property type="molecule type" value="Genomic_DNA"/>
</dbReference>
<keyword evidence="2" id="KW-1185">Reference proteome</keyword>
<evidence type="ECO:0000313" key="2">
    <source>
        <dbReference type="Proteomes" id="UP000789920"/>
    </source>
</evidence>
<organism evidence="1 2">
    <name type="scientific">Racocetra persica</name>
    <dbReference type="NCBI Taxonomy" id="160502"/>
    <lineage>
        <taxon>Eukaryota</taxon>
        <taxon>Fungi</taxon>
        <taxon>Fungi incertae sedis</taxon>
        <taxon>Mucoromycota</taxon>
        <taxon>Glomeromycotina</taxon>
        <taxon>Glomeromycetes</taxon>
        <taxon>Diversisporales</taxon>
        <taxon>Gigasporaceae</taxon>
        <taxon>Racocetra</taxon>
    </lineage>
</organism>
<feature type="non-terminal residue" evidence="1">
    <location>
        <position position="1"/>
    </location>
</feature>
<accession>A0ACA9RPW3</accession>
<gene>
    <name evidence="1" type="ORF">RPERSI_LOCUS21389</name>
</gene>